<dbReference type="SUPFAM" id="SSF53850">
    <property type="entry name" value="Periplasmic binding protein-like II"/>
    <property type="match status" value="1"/>
</dbReference>
<dbReference type="Pfam" id="PF00691">
    <property type="entry name" value="OmpA"/>
    <property type="match status" value="1"/>
</dbReference>
<gene>
    <name evidence="7" type="ORF">A3G49_05315</name>
</gene>
<dbReference type="EMBL" id="MHQY01000005">
    <property type="protein sequence ID" value="OHA14583.1"/>
    <property type="molecule type" value="Genomic_DNA"/>
</dbReference>
<name>A0A1G2LSR8_9BACT</name>
<sequence>MSGNLKSAIAVFIIFSLVVVGFFFGKPIWDDTRQQKTSDARETKGKIKIAMDNWAGYVPLCSSEMKKRMRVSGWVLECLDDKADYAKRMEKLYKGEIEFAVATVDSYILNAAPFDFPGVIGVVIDKSKGGDAILAWQDKVSSLDALKGRADIRVAFTPNSPSHHLGKAAVVHFDVPELLPKGDKRIETNGSEEALKKLLDRKADVAILWEPDVSKALAKKGIVKLLGTDQTERLIVDILLVNRKFSEKNSGVVKMLLETYFKVLKMYRDEPEFLKKEIMAQSGLSANAVDSLLKGIHWATLTENAQEWFGISSDGGYADQGLVDTIDSTVRILMQSGDFAKNPIPQGDPYRLTEKEYIKELFTKGFAGFTTPGAKNTGQSSPANSLEARFALLGEDGWNALREIGTLKIQPVTFQSGTADMGIQGKEEIDRVAETLKHYPNFRVVIKGHTSIEGDPVMNRNLSQERAESVARYLVVTYSVDANRLHAVGLGSERPLPRQPGESSRTYSYRLPRVEISLVSEVY</sequence>
<keyword evidence="5" id="KW-1133">Transmembrane helix</keyword>
<feature type="domain" description="OmpA-like" evidence="6">
    <location>
        <begin position="405"/>
        <end position="522"/>
    </location>
</feature>
<evidence type="ECO:0000256" key="1">
    <source>
        <dbReference type="ARBA" id="ARBA00004442"/>
    </source>
</evidence>
<comment type="caution">
    <text evidence="7">The sequence shown here is derived from an EMBL/GenBank/DDBJ whole genome shotgun (WGS) entry which is preliminary data.</text>
</comment>
<evidence type="ECO:0000256" key="2">
    <source>
        <dbReference type="ARBA" id="ARBA00023136"/>
    </source>
</evidence>
<dbReference type="InterPro" id="IPR006664">
    <property type="entry name" value="OMP_bac"/>
</dbReference>
<keyword evidence="5" id="KW-0812">Transmembrane</keyword>
<dbReference type="SUPFAM" id="SSF103088">
    <property type="entry name" value="OmpA-like"/>
    <property type="match status" value="1"/>
</dbReference>
<evidence type="ECO:0000259" key="6">
    <source>
        <dbReference type="PROSITE" id="PS51123"/>
    </source>
</evidence>
<dbReference type="GO" id="GO:0009279">
    <property type="term" value="C:cell outer membrane"/>
    <property type="evidence" value="ECO:0007669"/>
    <property type="project" value="UniProtKB-SubCell"/>
</dbReference>
<evidence type="ECO:0000313" key="8">
    <source>
        <dbReference type="Proteomes" id="UP000177171"/>
    </source>
</evidence>
<protein>
    <recommendedName>
        <fullName evidence="6">OmpA-like domain-containing protein</fullName>
    </recommendedName>
</protein>
<dbReference type="InterPro" id="IPR006665">
    <property type="entry name" value="OmpA-like"/>
</dbReference>
<dbReference type="Gene3D" id="3.30.1330.60">
    <property type="entry name" value="OmpA-like domain"/>
    <property type="match status" value="1"/>
</dbReference>
<comment type="subcellular location">
    <subcellularLocation>
        <location evidence="1">Cell outer membrane</location>
    </subcellularLocation>
</comment>
<dbReference type="AlphaFoldDB" id="A0A1G2LSR8"/>
<evidence type="ECO:0000313" key="7">
    <source>
        <dbReference type="EMBL" id="OHA14583.1"/>
    </source>
</evidence>
<proteinExistence type="predicted"/>
<evidence type="ECO:0000256" key="3">
    <source>
        <dbReference type="ARBA" id="ARBA00023237"/>
    </source>
</evidence>
<dbReference type="Proteomes" id="UP000177171">
    <property type="component" value="Unassembled WGS sequence"/>
</dbReference>
<dbReference type="PRINTS" id="PR01021">
    <property type="entry name" value="OMPADOMAIN"/>
</dbReference>
<reference evidence="7 8" key="1">
    <citation type="journal article" date="2016" name="Nat. Commun.">
        <title>Thousands of microbial genomes shed light on interconnected biogeochemical processes in an aquifer system.</title>
        <authorList>
            <person name="Anantharaman K."/>
            <person name="Brown C.T."/>
            <person name="Hug L.A."/>
            <person name="Sharon I."/>
            <person name="Castelle C.J."/>
            <person name="Probst A.J."/>
            <person name="Thomas B.C."/>
            <person name="Singh A."/>
            <person name="Wilkins M.J."/>
            <person name="Karaoz U."/>
            <person name="Brodie E.L."/>
            <person name="Williams K.H."/>
            <person name="Hubbard S.S."/>
            <person name="Banfield J.F."/>
        </authorList>
    </citation>
    <scope>NUCLEOTIDE SEQUENCE [LARGE SCALE GENOMIC DNA]</scope>
</reference>
<dbReference type="InterPro" id="IPR036737">
    <property type="entry name" value="OmpA-like_sf"/>
</dbReference>
<evidence type="ECO:0000256" key="4">
    <source>
        <dbReference type="PROSITE-ProRule" id="PRU00473"/>
    </source>
</evidence>
<organism evidence="7 8">
    <name type="scientific">Candidatus Sungbacteria bacterium RIFCSPLOWO2_12_FULL_41_11</name>
    <dbReference type="NCBI Taxonomy" id="1802286"/>
    <lineage>
        <taxon>Bacteria</taxon>
        <taxon>Candidatus Sungiibacteriota</taxon>
    </lineage>
</organism>
<evidence type="ECO:0000256" key="5">
    <source>
        <dbReference type="SAM" id="Phobius"/>
    </source>
</evidence>
<dbReference type="PANTHER" id="PTHR30329:SF21">
    <property type="entry name" value="LIPOPROTEIN YIAD-RELATED"/>
    <property type="match status" value="1"/>
</dbReference>
<dbReference type="PANTHER" id="PTHR30329">
    <property type="entry name" value="STATOR ELEMENT OF FLAGELLAR MOTOR COMPLEX"/>
    <property type="match status" value="1"/>
</dbReference>
<feature type="transmembrane region" description="Helical" evidence="5">
    <location>
        <begin position="7"/>
        <end position="29"/>
    </location>
</feature>
<dbReference type="InterPro" id="IPR050330">
    <property type="entry name" value="Bact_OuterMem_StrucFunc"/>
</dbReference>
<dbReference type="CDD" id="cd07185">
    <property type="entry name" value="OmpA_C-like"/>
    <property type="match status" value="1"/>
</dbReference>
<accession>A0A1G2LSR8</accession>
<dbReference type="Gene3D" id="3.40.190.10">
    <property type="entry name" value="Periplasmic binding protein-like II"/>
    <property type="match status" value="1"/>
</dbReference>
<keyword evidence="2 4" id="KW-0472">Membrane</keyword>
<keyword evidence="3" id="KW-0998">Cell outer membrane</keyword>
<dbReference type="PROSITE" id="PS51123">
    <property type="entry name" value="OMPA_2"/>
    <property type="match status" value="1"/>
</dbReference>